<comment type="caution">
    <text evidence="1">The sequence shown here is derived from an EMBL/GenBank/DDBJ whole genome shotgun (WGS) entry which is preliminary data.</text>
</comment>
<dbReference type="InterPro" id="IPR025332">
    <property type="entry name" value="DUF4238"/>
</dbReference>
<proteinExistence type="predicted"/>
<dbReference type="Proteomes" id="UP000033907">
    <property type="component" value="Unassembled WGS sequence"/>
</dbReference>
<protein>
    <recommendedName>
        <fullName evidence="3">DUF4238 domain-containing protein</fullName>
    </recommendedName>
</protein>
<reference evidence="1 2" key="1">
    <citation type="journal article" date="2015" name="Nature">
        <title>rRNA introns, odd ribosomes, and small enigmatic genomes across a large radiation of phyla.</title>
        <authorList>
            <person name="Brown C.T."/>
            <person name="Hug L.A."/>
            <person name="Thomas B.C."/>
            <person name="Sharon I."/>
            <person name="Castelle C.J."/>
            <person name="Singh A."/>
            <person name="Wilkins M.J."/>
            <person name="Williams K.H."/>
            <person name="Banfield J.F."/>
        </authorList>
    </citation>
    <scope>NUCLEOTIDE SEQUENCE [LARGE SCALE GENOMIC DNA]</scope>
</reference>
<evidence type="ECO:0008006" key="3">
    <source>
        <dbReference type="Google" id="ProtNLM"/>
    </source>
</evidence>
<organism evidence="1 2">
    <name type="scientific">Candidatus Nomurabacteria bacterium GW2011_GWF2_43_24</name>
    <dbReference type="NCBI Taxonomy" id="1618778"/>
    <lineage>
        <taxon>Bacteria</taxon>
        <taxon>Candidatus Nomuraibacteriota</taxon>
    </lineage>
</organism>
<gene>
    <name evidence="1" type="ORF">UV91_C0007G0022</name>
</gene>
<evidence type="ECO:0000313" key="1">
    <source>
        <dbReference type="EMBL" id="KKT11322.1"/>
    </source>
</evidence>
<accession>A0A0G1GVC3</accession>
<dbReference type="AlphaFoldDB" id="A0A0G1GVC3"/>
<dbReference type="EMBL" id="LCGH01000007">
    <property type="protein sequence ID" value="KKT11322.1"/>
    <property type="molecule type" value="Genomic_DNA"/>
</dbReference>
<evidence type="ECO:0000313" key="2">
    <source>
        <dbReference type="Proteomes" id="UP000033907"/>
    </source>
</evidence>
<sequence length="374" mass="43397">MSSNKINFFIWFFYKAGNKFRNFVFRKRLGRKEWSAKLIFSIMSFFGYFESRVYLNTGETGIFDHYVPRLLLKRWRVAETGTDKGSIFCWSKSKNSVEKVAINGIVGATDWDIGKTKGLPSDFVRKKLFAEVLESKASDIIRHINTFASLDLTFLEESTLAVFMSHQITRVPLFHDYLLRFFSIGYSNKLIDHSDFGNKEVLVRKVAHNDIGITYEQLQNGATNTRVEGGKPQRLLLSLIIASDIGEKIYRGNLHILEIPENSPDEFVVSDNPVVFLDFERQTILRFVPWWEIGEKDFWIFMPISPKKVIFYCKGKKKDGPIEKNNDSLVQLVNFGQYLSCSDNVFSQQKSALERHLKLYEKELIAQNTFYNFS</sequence>
<dbReference type="Pfam" id="PF14022">
    <property type="entry name" value="DUF4238"/>
    <property type="match status" value="1"/>
</dbReference>
<name>A0A0G1GVC3_9BACT</name>